<accession>A0A5J4RDL6</accession>
<sequence>MNIKRNIIFALESRKKEGKPLRENVPIRMRVIYNSKRIEFTTGYRIDVAKWDADKQRIKNGCTNKLQQNASEINADLLKHYSRIQEIFKAFEVSESMPTPQQLKDAFKRKYKKEVTLESAQRVPVLLEVFDEFVKDCGMQNNWREATYEKFATIKKYLQGFDSELTFDALDETRLSEYVNYLHDTKNLRNSTTGKQIDFLKWFLRWSKRKGYPTNPAFEIFKPKLKTTRKKVIFLTWEELNKLREYPIPARKKYLERVRDVFLFCCFTGLRYSDVFNLRRSDVKTGHIEITTLKTADSLLIELNNHSKAILDKYKDIPFERDKALPVIRNQRMNVYLKELGELCGIDEPVGETYYKGGERIDVVTPKYALLGSHAGRRTFICNALSLGIPAQVVMKWTGHSDYTAMKPYIDIADDIKAGAMDKFNSL</sequence>
<evidence type="ECO:0000256" key="1">
    <source>
        <dbReference type="ARBA" id="ARBA00008857"/>
    </source>
</evidence>
<dbReference type="PANTHER" id="PTHR30349">
    <property type="entry name" value="PHAGE INTEGRASE-RELATED"/>
    <property type="match status" value="1"/>
</dbReference>
<gene>
    <name evidence="5" type="ORF">EZS27_020115</name>
</gene>
<dbReference type="Gene3D" id="1.10.150.130">
    <property type="match status" value="1"/>
</dbReference>
<dbReference type="PANTHER" id="PTHR30349:SF64">
    <property type="entry name" value="PROPHAGE INTEGRASE INTD-RELATED"/>
    <property type="match status" value="1"/>
</dbReference>
<protein>
    <submittedName>
        <fullName evidence="5">Tyrosine recombinase XerC</fullName>
    </submittedName>
</protein>
<organism evidence="5">
    <name type="scientific">termite gut metagenome</name>
    <dbReference type="NCBI Taxonomy" id="433724"/>
    <lineage>
        <taxon>unclassified sequences</taxon>
        <taxon>metagenomes</taxon>
        <taxon>organismal metagenomes</taxon>
    </lineage>
</organism>
<evidence type="ECO:0000313" key="5">
    <source>
        <dbReference type="EMBL" id="KAA6331260.1"/>
    </source>
</evidence>
<dbReference type="GO" id="GO:0003677">
    <property type="term" value="F:DNA binding"/>
    <property type="evidence" value="ECO:0007669"/>
    <property type="project" value="UniProtKB-KW"/>
</dbReference>
<comment type="similarity">
    <text evidence="1">Belongs to the 'phage' integrase family.</text>
</comment>
<dbReference type="PROSITE" id="PS51898">
    <property type="entry name" value="TYR_RECOMBINASE"/>
    <property type="match status" value="1"/>
</dbReference>
<dbReference type="SUPFAM" id="SSF56349">
    <property type="entry name" value="DNA breaking-rejoining enzymes"/>
    <property type="match status" value="1"/>
</dbReference>
<dbReference type="InterPro" id="IPR035386">
    <property type="entry name" value="Arm-DNA-bind_5"/>
</dbReference>
<dbReference type="InterPro" id="IPR011010">
    <property type="entry name" value="DNA_brk_join_enz"/>
</dbReference>
<dbReference type="InterPro" id="IPR013762">
    <property type="entry name" value="Integrase-like_cat_sf"/>
</dbReference>
<dbReference type="EMBL" id="SNRY01001394">
    <property type="protein sequence ID" value="KAA6331260.1"/>
    <property type="molecule type" value="Genomic_DNA"/>
</dbReference>
<keyword evidence="3" id="KW-0233">DNA recombination</keyword>
<reference evidence="5" key="1">
    <citation type="submission" date="2019-03" db="EMBL/GenBank/DDBJ databases">
        <title>Single cell metagenomics reveals metabolic interactions within the superorganism composed of flagellate Streblomastix strix and complex community of Bacteroidetes bacteria on its surface.</title>
        <authorList>
            <person name="Treitli S.C."/>
            <person name="Kolisko M."/>
            <person name="Husnik F."/>
            <person name="Keeling P."/>
            <person name="Hampl V."/>
        </authorList>
    </citation>
    <scope>NUCLEOTIDE SEQUENCE</scope>
    <source>
        <strain evidence="5">STM</strain>
    </source>
</reference>
<dbReference type="Pfam" id="PF17293">
    <property type="entry name" value="Arm-DNA-bind_5"/>
    <property type="match status" value="1"/>
</dbReference>
<dbReference type="GO" id="GO:0006310">
    <property type="term" value="P:DNA recombination"/>
    <property type="evidence" value="ECO:0007669"/>
    <property type="project" value="UniProtKB-KW"/>
</dbReference>
<keyword evidence="2" id="KW-0238">DNA-binding</keyword>
<dbReference type="Pfam" id="PF00589">
    <property type="entry name" value="Phage_integrase"/>
    <property type="match status" value="1"/>
</dbReference>
<dbReference type="AlphaFoldDB" id="A0A5J4RDL6"/>
<evidence type="ECO:0000259" key="4">
    <source>
        <dbReference type="PROSITE" id="PS51898"/>
    </source>
</evidence>
<evidence type="ECO:0000256" key="3">
    <source>
        <dbReference type="ARBA" id="ARBA00023172"/>
    </source>
</evidence>
<dbReference type="Gene3D" id="1.10.443.10">
    <property type="entry name" value="Intergrase catalytic core"/>
    <property type="match status" value="1"/>
</dbReference>
<feature type="domain" description="Tyr recombinase" evidence="4">
    <location>
        <begin position="230"/>
        <end position="422"/>
    </location>
</feature>
<proteinExistence type="inferred from homology"/>
<dbReference type="CDD" id="cd01185">
    <property type="entry name" value="INTN1_C_like"/>
    <property type="match status" value="1"/>
</dbReference>
<dbReference type="GO" id="GO:0015074">
    <property type="term" value="P:DNA integration"/>
    <property type="evidence" value="ECO:0007669"/>
    <property type="project" value="InterPro"/>
</dbReference>
<dbReference type="Pfam" id="PF13102">
    <property type="entry name" value="Phage_int_SAM_5"/>
    <property type="match status" value="1"/>
</dbReference>
<dbReference type="InterPro" id="IPR050090">
    <property type="entry name" value="Tyrosine_recombinase_XerCD"/>
</dbReference>
<comment type="caution">
    <text evidence="5">The sequence shown here is derived from an EMBL/GenBank/DDBJ whole genome shotgun (WGS) entry which is preliminary data.</text>
</comment>
<dbReference type="InterPro" id="IPR010998">
    <property type="entry name" value="Integrase_recombinase_N"/>
</dbReference>
<dbReference type="InterPro" id="IPR002104">
    <property type="entry name" value="Integrase_catalytic"/>
</dbReference>
<evidence type="ECO:0000256" key="2">
    <source>
        <dbReference type="ARBA" id="ARBA00023125"/>
    </source>
</evidence>
<dbReference type="InterPro" id="IPR025269">
    <property type="entry name" value="SAM-like_dom"/>
</dbReference>
<name>A0A5J4RDL6_9ZZZZ</name>